<dbReference type="EMBL" id="JBHUGA010000003">
    <property type="protein sequence ID" value="MFD1845201.1"/>
    <property type="molecule type" value="Genomic_DNA"/>
</dbReference>
<dbReference type="SUPFAM" id="SSF53335">
    <property type="entry name" value="S-adenosyl-L-methionine-dependent methyltransferases"/>
    <property type="match status" value="1"/>
</dbReference>
<dbReference type="EC" id="2.1.1.-" evidence="2"/>
<reference evidence="3" key="1">
    <citation type="journal article" date="2019" name="Int. J. Syst. Evol. Microbiol.">
        <title>The Global Catalogue of Microorganisms (GCM) 10K type strain sequencing project: providing services to taxonomists for standard genome sequencing and annotation.</title>
        <authorList>
            <consortium name="The Broad Institute Genomics Platform"/>
            <consortium name="The Broad Institute Genome Sequencing Center for Infectious Disease"/>
            <person name="Wu L."/>
            <person name="Ma J."/>
        </authorList>
    </citation>
    <scope>NUCLEOTIDE SEQUENCE [LARGE SCALE GENOMIC DNA]</scope>
    <source>
        <strain evidence="3">JCM 11496</strain>
    </source>
</reference>
<dbReference type="CDD" id="cd02440">
    <property type="entry name" value="AdoMet_MTases"/>
    <property type="match status" value="1"/>
</dbReference>
<sequence length="234" mass="24876">MNTFSAGRGTTTCHGVIPIAGKYSTFARFYDVMSGEYPVYRAGRETGIGKLRPTAGAQVLDVGCGTGLNFGLLQERVTPGGTIVGIDRSSEMLAQARRRAERNGWTNVILIRADATALSPTDIRARIEAEGGRAHSDAVLATYALSLMADWDRAWSNMVSLTAPEARLCVVDLQKPVGIFAALTPLAKVACWLGGSDIDAHPWTGVERDCADVTVASARGGHLQIRAGTRTALT</sequence>
<name>A0ABW4Q5A0_9MICC</name>
<dbReference type="GO" id="GO:0032259">
    <property type="term" value="P:methylation"/>
    <property type="evidence" value="ECO:0007669"/>
    <property type="project" value="UniProtKB-KW"/>
</dbReference>
<dbReference type="PANTHER" id="PTHR43591:SF24">
    <property type="entry name" value="2-METHOXY-6-POLYPRENYL-1,4-BENZOQUINOL METHYLASE, MITOCHONDRIAL"/>
    <property type="match status" value="1"/>
</dbReference>
<accession>A0ABW4Q5A0</accession>
<keyword evidence="2" id="KW-0489">Methyltransferase</keyword>
<dbReference type="Gene3D" id="3.40.50.150">
    <property type="entry name" value="Vaccinia Virus protein VP39"/>
    <property type="match status" value="1"/>
</dbReference>
<keyword evidence="3" id="KW-1185">Reference proteome</keyword>
<organism evidence="2 3">
    <name type="scientific">Arthrobacter flavus</name>
    <dbReference type="NCBI Taxonomy" id="95172"/>
    <lineage>
        <taxon>Bacteria</taxon>
        <taxon>Bacillati</taxon>
        <taxon>Actinomycetota</taxon>
        <taxon>Actinomycetes</taxon>
        <taxon>Micrococcales</taxon>
        <taxon>Micrococcaceae</taxon>
        <taxon>Arthrobacter</taxon>
    </lineage>
</organism>
<evidence type="ECO:0000313" key="2">
    <source>
        <dbReference type="EMBL" id="MFD1845201.1"/>
    </source>
</evidence>
<keyword evidence="2" id="KW-0808">Transferase</keyword>
<dbReference type="GO" id="GO:0008168">
    <property type="term" value="F:methyltransferase activity"/>
    <property type="evidence" value="ECO:0007669"/>
    <property type="project" value="UniProtKB-KW"/>
</dbReference>
<evidence type="ECO:0000313" key="3">
    <source>
        <dbReference type="Proteomes" id="UP001597307"/>
    </source>
</evidence>
<dbReference type="PANTHER" id="PTHR43591">
    <property type="entry name" value="METHYLTRANSFERASE"/>
    <property type="match status" value="1"/>
</dbReference>
<protein>
    <submittedName>
        <fullName evidence="2">Class I SAM-dependent methyltransferase</fullName>
        <ecNumber evidence="2">2.1.1.-</ecNumber>
    </submittedName>
</protein>
<proteinExistence type="predicted"/>
<dbReference type="InterPro" id="IPR029063">
    <property type="entry name" value="SAM-dependent_MTases_sf"/>
</dbReference>
<dbReference type="Pfam" id="PF13847">
    <property type="entry name" value="Methyltransf_31"/>
    <property type="match status" value="1"/>
</dbReference>
<gene>
    <name evidence="2" type="ORF">ACFSFX_01145</name>
</gene>
<dbReference type="Proteomes" id="UP001597307">
    <property type="component" value="Unassembled WGS sequence"/>
</dbReference>
<feature type="domain" description="Methyltransferase" evidence="1">
    <location>
        <begin position="55"/>
        <end position="174"/>
    </location>
</feature>
<comment type="caution">
    <text evidence="2">The sequence shown here is derived from an EMBL/GenBank/DDBJ whole genome shotgun (WGS) entry which is preliminary data.</text>
</comment>
<dbReference type="InterPro" id="IPR025714">
    <property type="entry name" value="Methyltranfer_dom"/>
</dbReference>
<evidence type="ECO:0000259" key="1">
    <source>
        <dbReference type="Pfam" id="PF13847"/>
    </source>
</evidence>
<dbReference type="RefSeq" id="WP_343877229.1">
    <property type="nucleotide sequence ID" value="NZ_BAAAIJ010000003.1"/>
</dbReference>